<dbReference type="AlphaFoldDB" id="A0A8H9HC83"/>
<dbReference type="GeneID" id="97483434"/>
<sequence>MRPCPGVVVTGAWRGIGAAAARLFAREGALLVLAARSGPEVEALAAELRAGGARAVAVAADLITADGAQRTVDAALEAFGRLDGGLRQRGQRPAARAAGRALGSRVGRQPRTQPARQLTLAAGDGGGRAGGRGGAVVLNSGVGALVGGFGDGAQQAAKHGLTGLVKAATADCARQGIRVNAVAPGVVRTPGSEPYFEAGPEFAAPVARSTPLGRPGRAAEVAEAAAWLLSDRASYVAGVALPVDGGITAVRRFD</sequence>
<dbReference type="RefSeq" id="WP_198429353.1">
    <property type="nucleotide sequence ID" value="NZ_BMUB01000001.1"/>
</dbReference>
<keyword evidence="2" id="KW-0560">Oxidoreductase</keyword>
<name>A0A8H9HC83_KITAU</name>
<dbReference type="Proteomes" id="UP000610124">
    <property type="component" value="Unassembled WGS sequence"/>
</dbReference>
<evidence type="ECO:0000256" key="3">
    <source>
        <dbReference type="SAM" id="MobiDB-lite"/>
    </source>
</evidence>
<proteinExistence type="inferred from homology"/>
<dbReference type="GO" id="GO:0016491">
    <property type="term" value="F:oxidoreductase activity"/>
    <property type="evidence" value="ECO:0007669"/>
    <property type="project" value="UniProtKB-KW"/>
</dbReference>
<protein>
    <submittedName>
        <fullName evidence="4">Short-chain dehydrogenase</fullName>
    </submittedName>
</protein>
<dbReference type="Pfam" id="PF13561">
    <property type="entry name" value="adh_short_C2"/>
    <property type="match status" value="1"/>
</dbReference>
<dbReference type="CDD" id="cd05233">
    <property type="entry name" value="SDR_c"/>
    <property type="match status" value="1"/>
</dbReference>
<dbReference type="SUPFAM" id="SSF51735">
    <property type="entry name" value="NAD(P)-binding Rossmann-fold domains"/>
    <property type="match status" value="1"/>
</dbReference>
<evidence type="ECO:0000256" key="2">
    <source>
        <dbReference type="ARBA" id="ARBA00023002"/>
    </source>
</evidence>
<comment type="similarity">
    <text evidence="1">Belongs to the short-chain dehydrogenases/reductases (SDR) family.</text>
</comment>
<dbReference type="Gene3D" id="3.40.50.720">
    <property type="entry name" value="NAD(P)-binding Rossmann-like Domain"/>
    <property type="match status" value="2"/>
</dbReference>
<evidence type="ECO:0000313" key="5">
    <source>
        <dbReference type="Proteomes" id="UP000610124"/>
    </source>
</evidence>
<gene>
    <name evidence="4" type="ORF">GCM10010502_02380</name>
</gene>
<reference evidence="4 5" key="1">
    <citation type="journal article" date="2014" name="Int. J. Syst. Evol. Microbiol.">
        <title>Complete genome sequence of Corynebacterium casei LMG S-19264T (=DSM 44701T), isolated from a smear-ripened cheese.</title>
        <authorList>
            <consortium name="US DOE Joint Genome Institute (JGI-PGF)"/>
            <person name="Walter F."/>
            <person name="Albersmeier A."/>
            <person name="Kalinowski J."/>
            <person name="Ruckert C."/>
        </authorList>
    </citation>
    <scope>NUCLEOTIDE SEQUENCE [LARGE SCALE GENOMIC DNA]</scope>
    <source>
        <strain evidence="4 5">JCM 4434</strain>
    </source>
</reference>
<organism evidence="4 5">
    <name type="scientific">Kitasatospora aureofaciens</name>
    <name type="common">Streptomyces aureofaciens</name>
    <dbReference type="NCBI Taxonomy" id="1894"/>
    <lineage>
        <taxon>Bacteria</taxon>
        <taxon>Bacillati</taxon>
        <taxon>Actinomycetota</taxon>
        <taxon>Actinomycetes</taxon>
        <taxon>Kitasatosporales</taxon>
        <taxon>Streptomycetaceae</taxon>
        <taxon>Kitasatospora</taxon>
    </lineage>
</organism>
<dbReference type="InterPro" id="IPR036291">
    <property type="entry name" value="NAD(P)-bd_dom_sf"/>
</dbReference>
<dbReference type="PANTHER" id="PTHR43639:SF1">
    <property type="entry name" value="SHORT-CHAIN DEHYDROGENASE_REDUCTASE FAMILY PROTEIN"/>
    <property type="match status" value="1"/>
</dbReference>
<feature type="region of interest" description="Disordered" evidence="3">
    <location>
        <begin position="99"/>
        <end position="128"/>
    </location>
</feature>
<accession>A0A8H9HC83</accession>
<dbReference type="EMBL" id="BMUB01000001">
    <property type="protein sequence ID" value="GGU55671.1"/>
    <property type="molecule type" value="Genomic_DNA"/>
</dbReference>
<dbReference type="PRINTS" id="PR00081">
    <property type="entry name" value="GDHRDH"/>
</dbReference>
<evidence type="ECO:0000313" key="4">
    <source>
        <dbReference type="EMBL" id="GGU55671.1"/>
    </source>
</evidence>
<evidence type="ECO:0000256" key="1">
    <source>
        <dbReference type="ARBA" id="ARBA00006484"/>
    </source>
</evidence>
<dbReference type="PANTHER" id="PTHR43639">
    <property type="entry name" value="OXIDOREDUCTASE, SHORT-CHAIN DEHYDROGENASE/REDUCTASE FAMILY (AFU_ORTHOLOGUE AFUA_5G02870)"/>
    <property type="match status" value="1"/>
</dbReference>
<comment type="caution">
    <text evidence="4">The sequence shown here is derived from an EMBL/GenBank/DDBJ whole genome shotgun (WGS) entry which is preliminary data.</text>
</comment>
<dbReference type="InterPro" id="IPR002347">
    <property type="entry name" value="SDR_fam"/>
</dbReference>